<organism evidence="6 7">
    <name type="scientific">Kribbella sandramycini</name>
    <dbReference type="NCBI Taxonomy" id="60450"/>
    <lineage>
        <taxon>Bacteria</taxon>
        <taxon>Bacillati</taxon>
        <taxon>Actinomycetota</taxon>
        <taxon>Actinomycetes</taxon>
        <taxon>Propionibacteriales</taxon>
        <taxon>Kribbellaceae</taxon>
        <taxon>Kribbella</taxon>
    </lineage>
</organism>
<protein>
    <submittedName>
        <fullName evidence="6">Hsp70 family protein</fullName>
    </submittedName>
    <submittedName>
        <fullName evidence="5">Molecular chaperone DnaK</fullName>
    </submittedName>
</protein>
<dbReference type="SUPFAM" id="SSF50494">
    <property type="entry name" value="Trypsin-like serine proteases"/>
    <property type="match status" value="1"/>
</dbReference>
<dbReference type="FunFam" id="3.30.420.40:FF:000028">
    <property type="entry name" value="heat shock 70 kDa protein-like"/>
    <property type="match status" value="1"/>
</dbReference>
<dbReference type="GO" id="GO:0005524">
    <property type="term" value="F:ATP binding"/>
    <property type="evidence" value="ECO:0007669"/>
    <property type="project" value="UniProtKB-KW"/>
</dbReference>
<evidence type="ECO:0000256" key="4">
    <source>
        <dbReference type="ARBA" id="ARBA00023186"/>
    </source>
</evidence>
<dbReference type="Proteomes" id="UP000534306">
    <property type="component" value="Unassembled WGS sequence"/>
</dbReference>
<sequence>MEAARLAEEGGEAFRAHQLFREAGQFGESVRVLRDDDSPQALAARAAASAAGGDHAGAARLYERIGQLEKAASSYLEAGQYAAAAACLVRWLGGAAADDVRLAECLRRTGDYDELVSRCLTAMAAGGSESRAVESLRRLAADGLVPLHRIAEVETAINQLDAVERQRFEDRIQAWLARARAEVDRRYSEIWGFDLGTTTCAAAIYDTRTRQPVFCPWKGQVYFASTMSLDRDGNELIGLSGEETLMPWLAGHIDATKRRMGRGTVYKIREHDYRPEEVAARLIRHARGLVESFLAAQVRDRVIELARSELGVVRDEWLGPEHDLRIPRPQVIVTIPAYFTNNQKAATRSACRIAEVTLVRLVHEPTAACITAARERRLTDAIAVVDLGAGTLDISLVDVGDNVYEAQQVSGDAQFGGKDLDAAVTKALVARLGIDVPARGAMRRRLEIAAESLKIDLSAQEHATYELRGVGDANLHLELSRTELASILADQLAKLHQVCADFRAAARTPPKHLVLIGRPMLSPLIRETVEAAFGMTRTVVSDPRTAVASGAALLAAMRAGSLDDVLLIDVTPLSLGIRTHDEHDQEHLSELVARNTTIPMKQSKIFSTHSDRQTVVRVEIFNGALDRQSKIGQFLLTGIPPAEAGVPQIEVTFEIDSDCVLAVTARDQGTGQSNSIRIADTTLLSPAEIADLTRRYDRQRATEQRQLGAATARERLRSAAEATMDDDSAAGWQEFRHRRDTHRTAHGPQDAATQRLLVEIFSESGRIELELERARDAVRTSALAALDHVERPHSDLAADLSATNRLTDDLAARAAELRELVTKVARWNALLVREALNEPDPLQRFRNHYAAGDHRQALAAHPEPPDSPTDLSRYAHCLAETGDHEAYRALRRTAPPPTLAQVRGASGFLVHPRLVVIAGPGDVNSVELNGVSRPVTVVRTDGVLTVLELAEPAETAPAQLGYAALVTIGDPIRTAGAVGLIERFEATSFATSLRLPPDAVGQPVCDDLGEVIGVVTAITADGAHVVPIDTVDPLLRAAGFDRHA</sequence>
<dbReference type="SUPFAM" id="SSF100920">
    <property type="entry name" value="Heat shock protein 70kD (HSP70), peptide-binding domain"/>
    <property type="match status" value="1"/>
</dbReference>
<evidence type="ECO:0000256" key="2">
    <source>
        <dbReference type="ARBA" id="ARBA00022741"/>
    </source>
</evidence>
<gene>
    <name evidence="5" type="ORF">HNR71_005366</name>
    <name evidence="6" type="ORF">HPO96_09315</name>
</gene>
<keyword evidence="3" id="KW-0067">ATP-binding</keyword>
<reference evidence="5 8" key="2">
    <citation type="submission" date="2020-08" db="EMBL/GenBank/DDBJ databases">
        <title>Sequencing the genomes of 1000 actinobacteria strains.</title>
        <authorList>
            <person name="Klenk H.-P."/>
        </authorList>
    </citation>
    <scope>NUCLEOTIDE SEQUENCE [LARGE SCALE GENOMIC DNA]</scope>
    <source>
        <strain evidence="5 8">DSM 15626</strain>
    </source>
</reference>
<keyword evidence="2" id="KW-0547">Nucleotide-binding</keyword>
<evidence type="ECO:0000256" key="1">
    <source>
        <dbReference type="ARBA" id="ARBA00007381"/>
    </source>
</evidence>
<evidence type="ECO:0000313" key="7">
    <source>
        <dbReference type="Proteomes" id="UP000534306"/>
    </source>
</evidence>
<dbReference type="Gene3D" id="2.60.34.10">
    <property type="entry name" value="Substrate Binding Domain Of DNAk, Chain A, domain 1"/>
    <property type="match status" value="1"/>
</dbReference>
<dbReference type="InterPro" id="IPR013126">
    <property type="entry name" value="Hsp_70_fam"/>
</dbReference>
<dbReference type="Gene3D" id="3.30.420.40">
    <property type="match status" value="2"/>
</dbReference>
<dbReference type="InterPro" id="IPR029047">
    <property type="entry name" value="HSP70_peptide-bd_sf"/>
</dbReference>
<dbReference type="InterPro" id="IPR009003">
    <property type="entry name" value="Peptidase_S1_PA"/>
</dbReference>
<name>A0A7Y4NY07_9ACTN</name>
<keyword evidence="4" id="KW-0143">Chaperone</keyword>
<dbReference type="PANTHER" id="PTHR19375">
    <property type="entry name" value="HEAT SHOCK PROTEIN 70KDA"/>
    <property type="match status" value="1"/>
</dbReference>
<evidence type="ECO:0000313" key="6">
    <source>
        <dbReference type="EMBL" id="NOL40442.1"/>
    </source>
</evidence>
<dbReference type="RefSeq" id="WP_171672946.1">
    <property type="nucleotide sequence ID" value="NZ_BAAAGT010000002.1"/>
</dbReference>
<comment type="caution">
    <text evidence="6">The sequence shown here is derived from an EMBL/GenBank/DDBJ whole genome shotgun (WGS) entry which is preliminary data.</text>
</comment>
<dbReference type="InterPro" id="IPR043129">
    <property type="entry name" value="ATPase_NBD"/>
</dbReference>
<keyword evidence="7" id="KW-1185">Reference proteome</keyword>
<dbReference type="EMBL" id="JABJRC010000002">
    <property type="protein sequence ID" value="NOL40442.1"/>
    <property type="molecule type" value="Genomic_DNA"/>
</dbReference>
<dbReference type="Proteomes" id="UP000553957">
    <property type="component" value="Unassembled WGS sequence"/>
</dbReference>
<evidence type="ECO:0000256" key="3">
    <source>
        <dbReference type="ARBA" id="ARBA00022840"/>
    </source>
</evidence>
<dbReference type="PRINTS" id="PR00301">
    <property type="entry name" value="HEATSHOCK70"/>
</dbReference>
<dbReference type="Gene3D" id="3.90.640.10">
    <property type="entry name" value="Actin, Chain A, domain 4"/>
    <property type="match status" value="1"/>
</dbReference>
<comment type="similarity">
    <text evidence="1">Belongs to the heat shock protein 70 family.</text>
</comment>
<dbReference type="Pfam" id="PF00012">
    <property type="entry name" value="HSP70"/>
    <property type="match status" value="1"/>
</dbReference>
<accession>A0A7Y4NY07</accession>
<evidence type="ECO:0000313" key="8">
    <source>
        <dbReference type="Proteomes" id="UP000553957"/>
    </source>
</evidence>
<evidence type="ECO:0000313" key="5">
    <source>
        <dbReference type="EMBL" id="MBB6569729.1"/>
    </source>
</evidence>
<dbReference type="SUPFAM" id="SSF53067">
    <property type="entry name" value="Actin-like ATPase domain"/>
    <property type="match status" value="2"/>
</dbReference>
<dbReference type="GO" id="GO:0140662">
    <property type="term" value="F:ATP-dependent protein folding chaperone"/>
    <property type="evidence" value="ECO:0007669"/>
    <property type="project" value="InterPro"/>
</dbReference>
<proteinExistence type="inferred from homology"/>
<reference evidence="6 7" key="1">
    <citation type="submission" date="2020-05" db="EMBL/GenBank/DDBJ databases">
        <title>Genome sequence of Kribbella sandramycini ATCC 39419.</title>
        <authorList>
            <person name="Maclea K.S."/>
            <person name="Fair J.L."/>
        </authorList>
    </citation>
    <scope>NUCLEOTIDE SEQUENCE [LARGE SCALE GENOMIC DNA]</scope>
    <source>
        <strain evidence="6 7">ATCC 39419</strain>
    </source>
</reference>
<dbReference type="AlphaFoldDB" id="A0A7Y4NY07"/>
<dbReference type="EMBL" id="JACHKF010000001">
    <property type="protein sequence ID" value="MBB6569729.1"/>
    <property type="molecule type" value="Genomic_DNA"/>
</dbReference>